<keyword evidence="1" id="KW-0540">Nuclease</keyword>
<organism evidence="1 2">
    <name type="scientific">Pseudomonas nitroreducens</name>
    <dbReference type="NCBI Taxonomy" id="46680"/>
    <lineage>
        <taxon>Bacteria</taxon>
        <taxon>Pseudomonadati</taxon>
        <taxon>Pseudomonadota</taxon>
        <taxon>Gammaproteobacteria</taxon>
        <taxon>Pseudomonadales</taxon>
        <taxon>Pseudomonadaceae</taxon>
        <taxon>Pseudomonas</taxon>
    </lineage>
</organism>
<name>A0A7W7P5B0_PSENT</name>
<evidence type="ECO:0000313" key="2">
    <source>
        <dbReference type="Proteomes" id="UP000566995"/>
    </source>
</evidence>
<dbReference type="Proteomes" id="UP000566995">
    <property type="component" value="Unassembled WGS sequence"/>
</dbReference>
<reference evidence="1 2" key="1">
    <citation type="submission" date="2020-08" db="EMBL/GenBank/DDBJ databases">
        <title>Functional genomics of gut bacteria from endangered species of beetles.</title>
        <authorList>
            <person name="Carlos-Shanley C."/>
        </authorList>
    </citation>
    <scope>NUCLEOTIDE SEQUENCE [LARGE SCALE GENOMIC DNA]</scope>
    <source>
        <strain evidence="1 2">S00179</strain>
    </source>
</reference>
<dbReference type="EMBL" id="JACHLI010000035">
    <property type="protein sequence ID" value="MBB4867127.1"/>
    <property type="molecule type" value="Genomic_DNA"/>
</dbReference>
<dbReference type="AlphaFoldDB" id="A0A7W7P5B0"/>
<gene>
    <name evidence="1" type="ORF">HNP46_006035</name>
</gene>
<sequence length="92" mass="10306">MHLLGRDKLGPLKGRDKGLDKWIVSWVSEVIHASWNDSADLLAQFPKAQQIASGIFRFCVVTGNYMIEVRVAFPQRVALITTLITIEESNGH</sequence>
<protein>
    <submittedName>
        <fullName evidence="1">mRNA-degrading endonuclease HigB of HigAB toxin-antitoxin module</fullName>
    </submittedName>
</protein>
<dbReference type="InterPro" id="IPR018669">
    <property type="entry name" value="Toxin_HigB"/>
</dbReference>
<dbReference type="GO" id="GO:0110001">
    <property type="term" value="C:toxin-antitoxin complex"/>
    <property type="evidence" value="ECO:0007669"/>
    <property type="project" value="InterPro"/>
</dbReference>
<dbReference type="GO" id="GO:0003723">
    <property type="term" value="F:RNA binding"/>
    <property type="evidence" value="ECO:0007669"/>
    <property type="project" value="InterPro"/>
</dbReference>
<evidence type="ECO:0000313" key="1">
    <source>
        <dbReference type="EMBL" id="MBB4867127.1"/>
    </source>
</evidence>
<comment type="caution">
    <text evidence="1">The sequence shown here is derived from an EMBL/GenBank/DDBJ whole genome shotgun (WGS) entry which is preliminary data.</text>
</comment>
<proteinExistence type="predicted"/>
<accession>A0A7W7P5B0</accession>
<keyword evidence="1" id="KW-0255">Endonuclease</keyword>
<dbReference type="GO" id="GO:0004519">
    <property type="term" value="F:endonuclease activity"/>
    <property type="evidence" value="ECO:0007669"/>
    <property type="project" value="UniProtKB-KW"/>
</dbReference>
<dbReference type="Pfam" id="PF09907">
    <property type="entry name" value="HigB_toxin"/>
    <property type="match status" value="1"/>
</dbReference>
<dbReference type="RefSeq" id="WP_184596341.1">
    <property type="nucleotide sequence ID" value="NZ_JACHLI010000035.1"/>
</dbReference>
<keyword evidence="1" id="KW-0378">Hydrolase</keyword>